<dbReference type="CDD" id="cd00383">
    <property type="entry name" value="trans_reg_C"/>
    <property type="match status" value="1"/>
</dbReference>
<proteinExistence type="predicted"/>
<dbReference type="SMART" id="SM00448">
    <property type="entry name" value="REC"/>
    <property type="match status" value="1"/>
</dbReference>
<dbReference type="Gene3D" id="1.10.10.10">
    <property type="entry name" value="Winged helix-like DNA-binding domain superfamily/Winged helix DNA-binding domain"/>
    <property type="match status" value="1"/>
</dbReference>
<keyword evidence="9" id="KW-1185">Reference proteome</keyword>
<dbReference type="SUPFAM" id="SSF46894">
    <property type="entry name" value="C-terminal effector domain of the bipartite response regulators"/>
    <property type="match status" value="1"/>
</dbReference>
<protein>
    <submittedName>
        <fullName evidence="8">XRE family transcriptional regulator</fullName>
    </submittedName>
</protein>
<dbReference type="InterPro" id="IPR001867">
    <property type="entry name" value="OmpR/PhoB-type_DNA-bd"/>
</dbReference>
<evidence type="ECO:0000313" key="8">
    <source>
        <dbReference type="EMBL" id="KUN16163.1"/>
    </source>
</evidence>
<dbReference type="PANTHER" id="PTHR48111:SF40">
    <property type="entry name" value="PHOSPHATE REGULON TRANSCRIPTIONAL REGULATORY PROTEIN PHOB"/>
    <property type="match status" value="1"/>
</dbReference>
<dbReference type="GO" id="GO:0032993">
    <property type="term" value="C:protein-DNA complex"/>
    <property type="evidence" value="ECO:0007669"/>
    <property type="project" value="TreeGrafter"/>
</dbReference>
<dbReference type="PROSITE" id="PS51755">
    <property type="entry name" value="OMPR_PHOB"/>
    <property type="match status" value="1"/>
</dbReference>
<dbReference type="SUPFAM" id="SSF52172">
    <property type="entry name" value="CheY-like"/>
    <property type="match status" value="1"/>
</dbReference>
<keyword evidence="3 5" id="KW-0238">DNA-binding</keyword>
<evidence type="ECO:0000256" key="2">
    <source>
        <dbReference type="ARBA" id="ARBA00023012"/>
    </source>
</evidence>
<evidence type="ECO:0000256" key="5">
    <source>
        <dbReference type="PROSITE-ProRule" id="PRU01091"/>
    </source>
</evidence>
<dbReference type="InterPro" id="IPR011006">
    <property type="entry name" value="CheY-like_superfamily"/>
</dbReference>
<dbReference type="SMART" id="SM00862">
    <property type="entry name" value="Trans_reg_C"/>
    <property type="match status" value="1"/>
</dbReference>
<organism evidence="8 9">
    <name type="scientific">Streptomyces corchorusii</name>
    <name type="common">Streptomyces chibaensis</name>
    <dbReference type="NCBI Taxonomy" id="1903"/>
    <lineage>
        <taxon>Bacteria</taxon>
        <taxon>Bacillati</taxon>
        <taxon>Actinomycetota</taxon>
        <taxon>Actinomycetes</taxon>
        <taxon>Kitasatosporales</taxon>
        <taxon>Streptomycetaceae</taxon>
        <taxon>Streptomyces</taxon>
    </lineage>
</organism>
<evidence type="ECO:0000256" key="3">
    <source>
        <dbReference type="ARBA" id="ARBA00023125"/>
    </source>
</evidence>
<dbReference type="FunFam" id="1.10.10.10:FF:000018">
    <property type="entry name" value="DNA-binding response regulator ResD"/>
    <property type="match status" value="1"/>
</dbReference>
<dbReference type="InterPro" id="IPR001789">
    <property type="entry name" value="Sig_transdc_resp-reg_receiver"/>
</dbReference>
<sequence>MCAHVVVAEDDAKQAELIRRYLEHEGHDVILVQDGRAALDQIRRRLPDLLVLDVMMPGLDGLDVCRTIRSEAALEGLPLLMLTARSTEDDLLLGLDLGADDYLTKPFSPRELMARIRSLLRRSARTRTGSGTVSGAAGGTPDGALLTAGPVTVDPARHEVWAHGTHIPCTPGEFRLLEVLAGRPGQVFTRSQILERLHGFDRYITTRTVDVHVMNLRKKIEEDPRRPKCLVTVYGVGYKLSDDKRPSRPGGVRHER</sequence>
<dbReference type="PROSITE" id="PS50110">
    <property type="entry name" value="RESPONSE_REGULATORY"/>
    <property type="match status" value="1"/>
</dbReference>
<feature type="DNA-binding region" description="OmpR/PhoB-type" evidence="5">
    <location>
        <begin position="143"/>
        <end position="242"/>
    </location>
</feature>
<name>A0A101PR51_STRCK</name>
<feature type="modified residue" description="4-aspartylphosphate" evidence="4">
    <location>
        <position position="53"/>
    </location>
</feature>
<accession>A0A101PR51</accession>
<dbReference type="Pfam" id="PF00072">
    <property type="entry name" value="Response_reg"/>
    <property type="match status" value="1"/>
</dbReference>
<evidence type="ECO:0000259" key="6">
    <source>
        <dbReference type="PROSITE" id="PS50110"/>
    </source>
</evidence>
<dbReference type="AlphaFoldDB" id="A0A101PR51"/>
<gene>
    <name evidence="8" type="ORF">AQJ11_40855</name>
</gene>
<feature type="domain" description="Response regulatory" evidence="6">
    <location>
        <begin position="4"/>
        <end position="120"/>
    </location>
</feature>
<dbReference type="Gene3D" id="3.40.50.2300">
    <property type="match status" value="1"/>
</dbReference>
<dbReference type="InterPro" id="IPR036388">
    <property type="entry name" value="WH-like_DNA-bd_sf"/>
</dbReference>
<keyword evidence="2" id="KW-0902">Two-component regulatory system</keyword>
<dbReference type="GO" id="GO:0000156">
    <property type="term" value="F:phosphorelay response regulator activity"/>
    <property type="evidence" value="ECO:0007669"/>
    <property type="project" value="TreeGrafter"/>
</dbReference>
<dbReference type="EMBL" id="LMWP01000062">
    <property type="protein sequence ID" value="KUN16163.1"/>
    <property type="molecule type" value="Genomic_DNA"/>
</dbReference>
<comment type="caution">
    <text evidence="8">The sequence shown here is derived from an EMBL/GenBank/DDBJ whole genome shotgun (WGS) entry which is preliminary data.</text>
</comment>
<dbReference type="GO" id="GO:0000976">
    <property type="term" value="F:transcription cis-regulatory region binding"/>
    <property type="evidence" value="ECO:0007669"/>
    <property type="project" value="TreeGrafter"/>
</dbReference>
<evidence type="ECO:0000259" key="7">
    <source>
        <dbReference type="PROSITE" id="PS51755"/>
    </source>
</evidence>
<evidence type="ECO:0000256" key="1">
    <source>
        <dbReference type="ARBA" id="ARBA00022553"/>
    </source>
</evidence>
<dbReference type="GO" id="GO:0005829">
    <property type="term" value="C:cytosol"/>
    <property type="evidence" value="ECO:0007669"/>
    <property type="project" value="TreeGrafter"/>
</dbReference>
<dbReference type="PANTHER" id="PTHR48111">
    <property type="entry name" value="REGULATOR OF RPOS"/>
    <property type="match status" value="1"/>
</dbReference>
<feature type="domain" description="OmpR/PhoB-type" evidence="7">
    <location>
        <begin position="143"/>
        <end position="242"/>
    </location>
</feature>
<reference evidence="8 9" key="1">
    <citation type="submission" date="2015-10" db="EMBL/GenBank/DDBJ databases">
        <title>Draft genome sequence of Streptomyces corchorusii DSM 40340, type strain for the species Streptomyces corchorusii.</title>
        <authorList>
            <person name="Ruckert C."/>
            <person name="Winkler A."/>
            <person name="Kalinowski J."/>
            <person name="Kampfer P."/>
            <person name="Glaeser S."/>
        </authorList>
    </citation>
    <scope>NUCLEOTIDE SEQUENCE [LARGE SCALE GENOMIC DNA]</scope>
    <source>
        <strain evidence="8 9">DSM 40340</strain>
    </source>
</reference>
<dbReference type="Gene3D" id="6.10.250.690">
    <property type="match status" value="1"/>
</dbReference>
<dbReference type="Pfam" id="PF00486">
    <property type="entry name" value="Trans_reg_C"/>
    <property type="match status" value="1"/>
</dbReference>
<evidence type="ECO:0000256" key="4">
    <source>
        <dbReference type="PROSITE-ProRule" id="PRU00169"/>
    </source>
</evidence>
<dbReference type="GO" id="GO:0006355">
    <property type="term" value="P:regulation of DNA-templated transcription"/>
    <property type="evidence" value="ECO:0007669"/>
    <property type="project" value="InterPro"/>
</dbReference>
<dbReference type="InterPro" id="IPR039420">
    <property type="entry name" value="WalR-like"/>
</dbReference>
<dbReference type="InterPro" id="IPR016032">
    <property type="entry name" value="Sig_transdc_resp-reg_C-effctor"/>
</dbReference>
<evidence type="ECO:0000313" key="9">
    <source>
        <dbReference type="Proteomes" id="UP000053398"/>
    </source>
</evidence>
<dbReference type="RefSeq" id="WP_014669165.1">
    <property type="nucleotide sequence ID" value="NZ_KQ948375.1"/>
</dbReference>
<keyword evidence="1 4" id="KW-0597">Phosphoprotein</keyword>
<dbReference type="Proteomes" id="UP000053398">
    <property type="component" value="Unassembled WGS sequence"/>
</dbReference>